<dbReference type="InterPro" id="IPR052736">
    <property type="entry name" value="Stf3_sulfotransferase"/>
</dbReference>
<dbReference type="Pfam" id="PF13469">
    <property type="entry name" value="Sulfotransfer_3"/>
    <property type="match status" value="1"/>
</dbReference>
<reference evidence="3" key="1">
    <citation type="submission" date="2020-06" db="EMBL/GenBank/DDBJ databases">
        <title>Draft genomic sequecing of Geomonas sp. Red745.</title>
        <authorList>
            <person name="Itoh H."/>
            <person name="Xu Z.X."/>
            <person name="Ushijima N."/>
            <person name="Masuda Y."/>
            <person name="Shiratori Y."/>
            <person name="Senoo K."/>
        </authorList>
    </citation>
    <scope>NUCLEOTIDE SEQUENCE [LARGE SCALE GENOMIC DNA]</scope>
    <source>
        <strain evidence="3">Red745</strain>
    </source>
</reference>
<evidence type="ECO:0000313" key="2">
    <source>
        <dbReference type="EMBL" id="GFO69809.1"/>
    </source>
</evidence>
<dbReference type="SUPFAM" id="SSF52540">
    <property type="entry name" value="P-loop containing nucleoside triphosphate hydrolases"/>
    <property type="match status" value="1"/>
</dbReference>
<name>A0A6V8NFI0_9BACT</name>
<evidence type="ECO:0000313" key="3">
    <source>
        <dbReference type="Proteomes" id="UP000587586"/>
    </source>
</evidence>
<dbReference type="Gene3D" id="3.40.50.300">
    <property type="entry name" value="P-loop containing nucleotide triphosphate hydrolases"/>
    <property type="match status" value="1"/>
</dbReference>
<keyword evidence="2" id="KW-0808">Transferase</keyword>
<sequence>MKQDRSPGTGPELVIDQQRRESGEVPGAGEGFRFPPLLATLGHRALDNLNSFGRLLLKDGRPFISLDPDYLVEKSCRLTGLTDFGEPDFSTPFRILMRSFVEDARLNLLGRITVATEMLRVLSNRLRMTRDLNQFPGIAAERIVRPMFITGLPRSGTTFLHALLAQDPACRAPQVWEAMHPSPPPETASYLVDPRIARTRKELAWIDVLMPDFDKCHTIEARLPQECIAITDHSFLSYVFESMYFVTSYRRWHDRQDKTPAYRCHRNFLKHLQWHCPGSHWVLKAPSHLMALDALFRVYPDAQVVVTHRDPLKVLPSCASFARVLRAPFTGPIDLKELGGEVSRRWVDSANLLTELRGTRDDLAGNFCDVGYPELIRDPLAVVRRIYRHFGRDLRPEAEAAMQRFVVEHPKDKRGAHLYSLEQFGLDADLEREKFRHYTESYDVAVER</sequence>
<feature type="region of interest" description="Disordered" evidence="1">
    <location>
        <begin position="1"/>
        <end position="29"/>
    </location>
</feature>
<dbReference type="Proteomes" id="UP000587586">
    <property type="component" value="Unassembled WGS sequence"/>
</dbReference>
<dbReference type="InterPro" id="IPR027417">
    <property type="entry name" value="P-loop_NTPase"/>
</dbReference>
<dbReference type="EMBL" id="BLXZ01000007">
    <property type="protein sequence ID" value="GFO69809.1"/>
    <property type="molecule type" value="Genomic_DNA"/>
</dbReference>
<dbReference type="PANTHER" id="PTHR36451:SF1">
    <property type="entry name" value="OMEGA-HYDROXY-BETA-DIHYDROMENAQUINONE-9 SULFOTRANSFERASE STF3"/>
    <property type="match status" value="1"/>
</dbReference>
<dbReference type="RefSeq" id="WP_246329858.1">
    <property type="nucleotide sequence ID" value="NZ_BLXZ01000007.1"/>
</dbReference>
<keyword evidence="3" id="KW-1185">Reference proteome</keyword>
<accession>A0A6V8NFI0</accession>
<evidence type="ECO:0000256" key="1">
    <source>
        <dbReference type="SAM" id="MobiDB-lite"/>
    </source>
</evidence>
<organism evidence="2 3">
    <name type="scientific">Geomonas limicola</name>
    <dbReference type="NCBI Taxonomy" id="2740186"/>
    <lineage>
        <taxon>Bacteria</taxon>
        <taxon>Pseudomonadati</taxon>
        <taxon>Thermodesulfobacteriota</taxon>
        <taxon>Desulfuromonadia</taxon>
        <taxon>Geobacterales</taxon>
        <taxon>Geobacteraceae</taxon>
        <taxon>Geomonas</taxon>
    </lineage>
</organism>
<dbReference type="AlphaFoldDB" id="A0A6V8NFI0"/>
<proteinExistence type="predicted"/>
<dbReference type="GO" id="GO:0016740">
    <property type="term" value="F:transferase activity"/>
    <property type="evidence" value="ECO:0007669"/>
    <property type="project" value="UniProtKB-KW"/>
</dbReference>
<protein>
    <submittedName>
        <fullName evidence="2">Putative sulfotransferase</fullName>
    </submittedName>
</protein>
<comment type="caution">
    <text evidence="2">The sequence shown here is derived from an EMBL/GenBank/DDBJ whole genome shotgun (WGS) entry which is preliminary data.</text>
</comment>
<dbReference type="PANTHER" id="PTHR36451">
    <property type="entry name" value="PAPS-DEPENDENT SULFOTRANSFERASE STF3"/>
    <property type="match status" value="1"/>
</dbReference>
<gene>
    <name evidence="2" type="ORF">GMLC_33880</name>
</gene>